<protein>
    <submittedName>
        <fullName evidence="3">Uncharacterized protein</fullName>
    </submittedName>
</protein>
<gene>
    <name evidence="3" type="ORF">QBC42DRAFT_87169</name>
</gene>
<dbReference type="AlphaFoldDB" id="A0AAV9HQV4"/>
<reference evidence="3" key="1">
    <citation type="journal article" date="2023" name="Mol. Phylogenet. Evol.">
        <title>Genome-scale phylogeny and comparative genomics of the fungal order Sordariales.</title>
        <authorList>
            <person name="Hensen N."/>
            <person name="Bonometti L."/>
            <person name="Westerberg I."/>
            <person name="Brannstrom I.O."/>
            <person name="Guillou S."/>
            <person name="Cros-Aarteil S."/>
            <person name="Calhoun S."/>
            <person name="Haridas S."/>
            <person name="Kuo A."/>
            <person name="Mondo S."/>
            <person name="Pangilinan J."/>
            <person name="Riley R."/>
            <person name="LaButti K."/>
            <person name="Andreopoulos B."/>
            <person name="Lipzen A."/>
            <person name="Chen C."/>
            <person name="Yan M."/>
            <person name="Daum C."/>
            <person name="Ng V."/>
            <person name="Clum A."/>
            <person name="Steindorff A."/>
            <person name="Ohm R.A."/>
            <person name="Martin F."/>
            <person name="Silar P."/>
            <person name="Natvig D.O."/>
            <person name="Lalanne C."/>
            <person name="Gautier V."/>
            <person name="Ament-Velasquez S.L."/>
            <person name="Kruys A."/>
            <person name="Hutchinson M.I."/>
            <person name="Powell A.J."/>
            <person name="Barry K."/>
            <person name="Miller A.N."/>
            <person name="Grigoriev I.V."/>
            <person name="Debuchy R."/>
            <person name="Gladieux P."/>
            <person name="Hiltunen Thoren M."/>
            <person name="Johannesson H."/>
        </authorList>
    </citation>
    <scope>NUCLEOTIDE SEQUENCE</scope>
    <source>
        <strain evidence="3">PSN324</strain>
    </source>
</reference>
<keyword evidence="2" id="KW-0732">Signal</keyword>
<dbReference type="Proteomes" id="UP001321749">
    <property type="component" value="Unassembled WGS sequence"/>
</dbReference>
<proteinExistence type="predicted"/>
<evidence type="ECO:0000256" key="2">
    <source>
        <dbReference type="SAM" id="SignalP"/>
    </source>
</evidence>
<feature type="chain" id="PRO_5043395705" evidence="2">
    <location>
        <begin position="23"/>
        <end position="272"/>
    </location>
</feature>
<reference evidence="3" key="2">
    <citation type="submission" date="2023-06" db="EMBL/GenBank/DDBJ databases">
        <authorList>
            <consortium name="Lawrence Berkeley National Laboratory"/>
            <person name="Mondo S.J."/>
            <person name="Hensen N."/>
            <person name="Bonometti L."/>
            <person name="Westerberg I."/>
            <person name="Brannstrom I.O."/>
            <person name="Guillou S."/>
            <person name="Cros-Aarteil S."/>
            <person name="Calhoun S."/>
            <person name="Haridas S."/>
            <person name="Kuo A."/>
            <person name="Pangilinan J."/>
            <person name="Riley R."/>
            <person name="Labutti K."/>
            <person name="Andreopoulos B."/>
            <person name="Lipzen A."/>
            <person name="Chen C."/>
            <person name="Yanf M."/>
            <person name="Daum C."/>
            <person name="Ng V."/>
            <person name="Clum A."/>
            <person name="Steindorff A."/>
            <person name="Ohm R."/>
            <person name="Martin F."/>
            <person name="Silar P."/>
            <person name="Natvig D."/>
            <person name="Lalanne C."/>
            <person name="Gautier V."/>
            <person name="Ament-Velasquez S.L."/>
            <person name="Kruys A."/>
            <person name="Hutchinson M.I."/>
            <person name="Powell A.J."/>
            <person name="Barry K."/>
            <person name="Miller A.N."/>
            <person name="Grigoriev I.V."/>
            <person name="Debuchy R."/>
            <person name="Gladieux P."/>
            <person name="Thoren M.H."/>
            <person name="Johannesson H."/>
        </authorList>
    </citation>
    <scope>NUCLEOTIDE SEQUENCE</scope>
    <source>
        <strain evidence="3">PSN324</strain>
    </source>
</reference>
<organism evidence="3 4">
    <name type="scientific">Cladorrhinum samala</name>
    <dbReference type="NCBI Taxonomy" id="585594"/>
    <lineage>
        <taxon>Eukaryota</taxon>
        <taxon>Fungi</taxon>
        <taxon>Dikarya</taxon>
        <taxon>Ascomycota</taxon>
        <taxon>Pezizomycotina</taxon>
        <taxon>Sordariomycetes</taxon>
        <taxon>Sordariomycetidae</taxon>
        <taxon>Sordariales</taxon>
        <taxon>Podosporaceae</taxon>
        <taxon>Cladorrhinum</taxon>
    </lineage>
</organism>
<accession>A0AAV9HQV4</accession>
<evidence type="ECO:0000313" key="3">
    <source>
        <dbReference type="EMBL" id="KAK4461857.1"/>
    </source>
</evidence>
<name>A0AAV9HQV4_9PEZI</name>
<feature type="compositionally biased region" description="Polar residues" evidence="1">
    <location>
        <begin position="217"/>
        <end position="228"/>
    </location>
</feature>
<dbReference type="EMBL" id="MU864982">
    <property type="protein sequence ID" value="KAK4461857.1"/>
    <property type="molecule type" value="Genomic_DNA"/>
</dbReference>
<evidence type="ECO:0000313" key="4">
    <source>
        <dbReference type="Proteomes" id="UP001321749"/>
    </source>
</evidence>
<sequence length="272" mass="28699">MTLPKLLHTALLFTAASRLASAFNFTVANGQIYTPGLAILNAPQPGTPLGGELIEVSLDVSTNGRLALPPYPSDSPSQIHNITIFLYSYITGRNFTISNGTASANNASLGEIMLQEPGSTVKHVKWLWPDCLVGDGQPKTPDSDRGAYNISIRQSFRLNGEDHYTIFDVPISVTNSIEERSDRPSCGALDNALWTPEDILESADFDVPALFAPGDSTVLQTSENTNGQDGLGPAKPPAGSGQGLGSGASSLADKGRMSWVLGLGMVAAMLLP</sequence>
<keyword evidence="4" id="KW-1185">Reference proteome</keyword>
<comment type="caution">
    <text evidence="3">The sequence shown here is derived from an EMBL/GenBank/DDBJ whole genome shotgun (WGS) entry which is preliminary data.</text>
</comment>
<feature type="region of interest" description="Disordered" evidence="1">
    <location>
        <begin position="217"/>
        <end position="249"/>
    </location>
</feature>
<evidence type="ECO:0000256" key="1">
    <source>
        <dbReference type="SAM" id="MobiDB-lite"/>
    </source>
</evidence>
<feature type="signal peptide" evidence="2">
    <location>
        <begin position="1"/>
        <end position="22"/>
    </location>
</feature>